<dbReference type="Pfam" id="PF04232">
    <property type="entry name" value="SpoVS"/>
    <property type="match status" value="2"/>
</dbReference>
<dbReference type="AlphaFoldDB" id="A0A9P1DUT6"/>
<dbReference type="Proteomes" id="UP001152797">
    <property type="component" value="Unassembled WGS sequence"/>
</dbReference>
<dbReference type="EMBL" id="CAMXCT030006555">
    <property type="protein sequence ID" value="CAL4803169.1"/>
    <property type="molecule type" value="Genomic_DNA"/>
</dbReference>
<dbReference type="OrthoDB" id="436182at2759"/>
<dbReference type="EMBL" id="CAMXCT010006555">
    <property type="protein sequence ID" value="CAI4015857.1"/>
    <property type="molecule type" value="Genomic_DNA"/>
</dbReference>
<dbReference type="InterPro" id="IPR036882">
    <property type="entry name" value="Alba-like_dom_sf"/>
</dbReference>
<keyword evidence="4" id="KW-1185">Reference proteome</keyword>
<dbReference type="Gene3D" id="3.30.110.20">
    <property type="entry name" value="Alba-like domain"/>
    <property type="match status" value="2"/>
</dbReference>
<dbReference type="EMBL" id="CAMXCT020006555">
    <property type="protein sequence ID" value="CAL1169232.1"/>
    <property type="molecule type" value="Genomic_DNA"/>
</dbReference>
<reference evidence="3" key="2">
    <citation type="submission" date="2024-04" db="EMBL/GenBank/DDBJ databases">
        <authorList>
            <person name="Chen Y."/>
            <person name="Shah S."/>
            <person name="Dougan E. K."/>
            <person name="Thang M."/>
            <person name="Chan C."/>
        </authorList>
    </citation>
    <scope>NUCLEOTIDE SEQUENCE [LARGE SCALE GENOMIC DNA]</scope>
</reference>
<sequence>MAAAVRSRGAPWAHWARAASSGAPPLRVLKANRDANVGALAGAIRHELVNMPSVGLEAVGPRAQLKALKAMIFASEYLHEERPGMQVAADPRREEIPPKGDLPGTSGIRFYLSLVPEQVLAEADMMFSQSTNPGVAATELAEKMTQRNLVTLSGMGENAISMALKAVIIARTRLKLEEQDALLVAPSMQAVGDYKRVLLQCQRGTARHG</sequence>
<comment type="caution">
    <text evidence="2">The sequence shown here is derived from an EMBL/GenBank/DDBJ whole genome shotgun (WGS) entry which is preliminary data.</text>
</comment>
<name>A0A9P1DUT6_9DINO</name>
<dbReference type="GO" id="GO:0003723">
    <property type="term" value="F:RNA binding"/>
    <property type="evidence" value="ECO:0007669"/>
    <property type="project" value="UniProtKB-KW"/>
</dbReference>
<evidence type="ECO:0000313" key="2">
    <source>
        <dbReference type="EMBL" id="CAI4015857.1"/>
    </source>
</evidence>
<evidence type="ECO:0000256" key="1">
    <source>
        <dbReference type="ARBA" id="ARBA00022884"/>
    </source>
</evidence>
<reference evidence="2" key="1">
    <citation type="submission" date="2022-10" db="EMBL/GenBank/DDBJ databases">
        <authorList>
            <person name="Chen Y."/>
            <person name="Dougan E. K."/>
            <person name="Chan C."/>
            <person name="Rhodes N."/>
            <person name="Thang M."/>
        </authorList>
    </citation>
    <scope>NUCLEOTIDE SEQUENCE</scope>
</reference>
<organism evidence="2">
    <name type="scientific">Cladocopium goreaui</name>
    <dbReference type="NCBI Taxonomy" id="2562237"/>
    <lineage>
        <taxon>Eukaryota</taxon>
        <taxon>Sar</taxon>
        <taxon>Alveolata</taxon>
        <taxon>Dinophyceae</taxon>
        <taxon>Suessiales</taxon>
        <taxon>Symbiodiniaceae</taxon>
        <taxon>Cladocopium</taxon>
    </lineage>
</organism>
<gene>
    <name evidence="2" type="ORF">C1SCF055_LOCUS40660</name>
</gene>
<accession>A0A9P1DUT6</accession>
<dbReference type="InterPro" id="IPR007347">
    <property type="entry name" value="SpoVS"/>
</dbReference>
<protein>
    <submittedName>
        <fullName evidence="2">Uncharacterized protein</fullName>
    </submittedName>
</protein>
<evidence type="ECO:0000313" key="3">
    <source>
        <dbReference type="EMBL" id="CAL1169232.1"/>
    </source>
</evidence>
<proteinExistence type="predicted"/>
<keyword evidence="1" id="KW-0694">RNA-binding</keyword>
<evidence type="ECO:0000313" key="4">
    <source>
        <dbReference type="Proteomes" id="UP001152797"/>
    </source>
</evidence>